<organism evidence="1 2">
    <name type="scientific">Phytohabitans aurantiacus</name>
    <dbReference type="NCBI Taxonomy" id="3016789"/>
    <lineage>
        <taxon>Bacteria</taxon>
        <taxon>Bacillati</taxon>
        <taxon>Actinomycetota</taxon>
        <taxon>Actinomycetes</taxon>
        <taxon>Micromonosporales</taxon>
        <taxon>Micromonosporaceae</taxon>
    </lineage>
</organism>
<dbReference type="RefSeq" id="WP_281901594.1">
    <property type="nucleotide sequence ID" value="NZ_BSDI01000038.1"/>
</dbReference>
<dbReference type="Proteomes" id="UP001144280">
    <property type="component" value="Unassembled WGS sequence"/>
</dbReference>
<sequence length="178" mass="19833">MDAAVIVALGSAVLAAVVAVVVPIWTFRKTLEQDRIKWVRDQRAQLYVNMLIEAHAEKVWFLGRMTKVELALIESEEGDGRDFSDDDRLPDLPDVRLAPMDRAKLGARGSIFASPKVAVAFNKLQGHMQRATLLLPGSSGEAHIAKFTAEKLFDDLQAIVRREVGACEIELTYKEEEE</sequence>
<proteinExistence type="predicted"/>
<evidence type="ECO:0000313" key="1">
    <source>
        <dbReference type="EMBL" id="GLI00944.1"/>
    </source>
</evidence>
<protein>
    <submittedName>
        <fullName evidence="1">Uncharacterized protein</fullName>
    </submittedName>
</protein>
<gene>
    <name evidence="1" type="ORF">Pa4123_62200</name>
</gene>
<reference evidence="1" key="1">
    <citation type="submission" date="2022-12" db="EMBL/GenBank/DDBJ databases">
        <title>New Phytohabitans aurantiacus sp. RD004123 nov., an actinomycete isolated from soil.</title>
        <authorList>
            <person name="Triningsih D.W."/>
            <person name="Harunari E."/>
            <person name="Igarashi Y."/>
        </authorList>
    </citation>
    <scope>NUCLEOTIDE SEQUENCE</scope>
    <source>
        <strain evidence="1">RD004123</strain>
    </source>
</reference>
<keyword evidence="2" id="KW-1185">Reference proteome</keyword>
<name>A0ABQ5R2D3_9ACTN</name>
<accession>A0ABQ5R2D3</accession>
<evidence type="ECO:0000313" key="2">
    <source>
        <dbReference type="Proteomes" id="UP001144280"/>
    </source>
</evidence>
<dbReference type="EMBL" id="BSDI01000038">
    <property type="protein sequence ID" value="GLI00944.1"/>
    <property type="molecule type" value="Genomic_DNA"/>
</dbReference>
<comment type="caution">
    <text evidence="1">The sequence shown here is derived from an EMBL/GenBank/DDBJ whole genome shotgun (WGS) entry which is preliminary data.</text>
</comment>